<dbReference type="EMBL" id="LOHS01000072">
    <property type="protein sequence ID" value="OAH13901.1"/>
    <property type="molecule type" value="Genomic_DNA"/>
</dbReference>
<dbReference type="Pfam" id="PF02879">
    <property type="entry name" value="PGM_PMM_II"/>
    <property type="match status" value="1"/>
</dbReference>
<feature type="domain" description="Alpha-D-phosphohexomutase alpha/beta/alpha" evidence="9">
    <location>
        <begin position="46"/>
        <end position="180"/>
    </location>
</feature>
<keyword evidence="3" id="KW-0597">Phosphoprotein</keyword>
<dbReference type="STRING" id="1716141.STSP_28790"/>
<evidence type="ECO:0000256" key="2">
    <source>
        <dbReference type="ARBA" id="ARBA00010231"/>
    </source>
</evidence>
<keyword evidence="4 7" id="KW-0479">Metal-binding</keyword>
<feature type="domain" description="Alpha-D-phosphohexomutase C-terminal" evidence="8">
    <location>
        <begin position="437"/>
        <end position="509"/>
    </location>
</feature>
<evidence type="ECO:0000259" key="9">
    <source>
        <dbReference type="Pfam" id="PF02878"/>
    </source>
</evidence>
<feature type="domain" description="Alpha-D-phosphohexomutase alpha/beta/alpha" evidence="10">
    <location>
        <begin position="215"/>
        <end position="307"/>
    </location>
</feature>
<dbReference type="GO" id="GO:0006166">
    <property type="term" value="P:purine ribonucleoside salvage"/>
    <property type="evidence" value="ECO:0007669"/>
    <property type="project" value="TreeGrafter"/>
</dbReference>
<evidence type="ECO:0000313" key="13">
    <source>
        <dbReference type="Proteomes" id="UP000077381"/>
    </source>
</evidence>
<dbReference type="InterPro" id="IPR005845">
    <property type="entry name" value="A-D-PHexomutase_a/b/a-II"/>
</dbReference>
<dbReference type="InterPro" id="IPR005843">
    <property type="entry name" value="A-D-PHexomutase_C"/>
</dbReference>
<dbReference type="GO" id="GO:0000287">
    <property type="term" value="F:magnesium ion binding"/>
    <property type="evidence" value="ECO:0007669"/>
    <property type="project" value="InterPro"/>
</dbReference>
<evidence type="ECO:0000256" key="4">
    <source>
        <dbReference type="ARBA" id="ARBA00022723"/>
    </source>
</evidence>
<evidence type="ECO:0000259" key="8">
    <source>
        <dbReference type="Pfam" id="PF00408"/>
    </source>
</evidence>
<evidence type="ECO:0000256" key="5">
    <source>
        <dbReference type="ARBA" id="ARBA00022842"/>
    </source>
</evidence>
<dbReference type="Pfam" id="PF02878">
    <property type="entry name" value="PGM_PMM_I"/>
    <property type="match status" value="1"/>
</dbReference>
<dbReference type="Pfam" id="PF02880">
    <property type="entry name" value="PGM_PMM_III"/>
    <property type="match status" value="1"/>
</dbReference>
<dbReference type="InterPro" id="IPR005846">
    <property type="entry name" value="A-D-PHexomutase_a/b/a-III"/>
</dbReference>
<feature type="domain" description="Alpha-D-phosphohexomutase alpha/beta/alpha" evidence="11">
    <location>
        <begin position="315"/>
        <end position="421"/>
    </location>
</feature>
<gene>
    <name evidence="12" type="ORF">STSP_28790</name>
</gene>
<keyword evidence="13" id="KW-1185">Reference proteome</keyword>
<evidence type="ECO:0000259" key="10">
    <source>
        <dbReference type="Pfam" id="PF02879"/>
    </source>
</evidence>
<evidence type="ECO:0000313" key="12">
    <source>
        <dbReference type="EMBL" id="OAH13901.1"/>
    </source>
</evidence>
<dbReference type="EC" id="5.4.2.8" evidence="12"/>
<dbReference type="InterPro" id="IPR016055">
    <property type="entry name" value="A-D-PHexomutase_a/b/a-I/II/III"/>
</dbReference>
<dbReference type="SUPFAM" id="SSF53738">
    <property type="entry name" value="Phosphoglucomutase, first 3 domains"/>
    <property type="match status" value="3"/>
</dbReference>
<dbReference type="PATRIC" id="fig|1716141.3.peg.3028"/>
<dbReference type="Gene3D" id="3.30.310.50">
    <property type="entry name" value="Alpha-D-phosphohexomutase, C-terminal domain"/>
    <property type="match status" value="1"/>
</dbReference>
<dbReference type="GO" id="GO:0008973">
    <property type="term" value="F:phosphopentomutase activity"/>
    <property type="evidence" value="ECO:0007669"/>
    <property type="project" value="TreeGrafter"/>
</dbReference>
<dbReference type="SUPFAM" id="SSF55957">
    <property type="entry name" value="Phosphoglucomutase, C-terminal domain"/>
    <property type="match status" value="1"/>
</dbReference>
<dbReference type="InterPro" id="IPR005844">
    <property type="entry name" value="A-D-PHexomutase_a/b/a-I"/>
</dbReference>
<name>A0A177HSB5_9ACTN</name>
<dbReference type="GO" id="GO:0004615">
    <property type="term" value="F:phosphomannomutase activity"/>
    <property type="evidence" value="ECO:0007669"/>
    <property type="project" value="UniProtKB-EC"/>
</dbReference>
<dbReference type="PROSITE" id="PS00710">
    <property type="entry name" value="PGM_PMM"/>
    <property type="match status" value="1"/>
</dbReference>
<evidence type="ECO:0000259" key="11">
    <source>
        <dbReference type="Pfam" id="PF02880"/>
    </source>
</evidence>
<dbReference type="PANTHER" id="PTHR45745">
    <property type="entry name" value="PHOSPHOMANNOMUTASE 45A"/>
    <property type="match status" value="1"/>
</dbReference>
<dbReference type="Pfam" id="PF00408">
    <property type="entry name" value="PGM_PMM_IV"/>
    <property type="match status" value="1"/>
</dbReference>
<evidence type="ECO:0000256" key="7">
    <source>
        <dbReference type="RuleBase" id="RU004326"/>
    </source>
</evidence>
<accession>A0A177HSB5</accession>
<dbReference type="InterPro" id="IPR016066">
    <property type="entry name" value="A-D-PHexomutase_CS"/>
</dbReference>
<protein>
    <submittedName>
        <fullName evidence="12">Putative phosphomannomutase</fullName>
        <ecNumber evidence="12">5.4.2.8</ecNumber>
    </submittedName>
</protein>
<organism evidence="12 13">
    <name type="scientific">Streptomyces jeddahensis</name>
    <dbReference type="NCBI Taxonomy" id="1716141"/>
    <lineage>
        <taxon>Bacteria</taxon>
        <taxon>Bacillati</taxon>
        <taxon>Actinomycetota</taxon>
        <taxon>Actinomycetes</taxon>
        <taxon>Kitasatosporales</taxon>
        <taxon>Streptomycetaceae</taxon>
        <taxon>Streptomyces</taxon>
    </lineage>
</organism>
<reference evidence="12 13" key="1">
    <citation type="submission" date="2015-12" db="EMBL/GenBank/DDBJ databases">
        <title>Genome sequence of Streptomyces sp. G25.</title>
        <authorList>
            <person name="Poehlein A."/>
            <person name="Roettig A."/>
            <person name="Hiessl S."/>
            <person name="Hauschild P."/>
            <person name="Schauer J."/>
            <person name="Madkour M.H."/>
            <person name="Al-Ansari A.M."/>
            <person name="Almakishah N.H."/>
            <person name="Steinbuechel A."/>
            <person name="Daniel R."/>
        </authorList>
    </citation>
    <scope>NUCLEOTIDE SEQUENCE [LARGE SCALE GENOMIC DNA]</scope>
    <source>
        <strain evidence="13">G25(2015)</strain>
    </source>
</reference>
<dbReference type="RefSeq" id="WP_067276903.1">
    <property type="nucleotide sequence ID" value="NZ_LOHS01000072.1"/>
</dbReference>
<dbReference type="Proteomes" id="UP000077381">
    <property type="component" value="Unassembled WGS sequence"/>
</dbReference>
<proteinExistence type="inferred from homology"/>
<dbReference type="AlphaFoldDB" id="A0A177HSB5"/>
<dbReference type="PANTHER" id="PTHR45745:SF1">
    <property type="entry name" value="PHOSPHOGLUCOMUTASE 2B-RELATED"/>
    <property type="match status" value="1"/>
</dbReference>
<comment type="similarity">
    <text evidence="2 7">Belongs to the phosphohexose mutase family.</text>
</comment>
<dbReference type="InterPro" id="IPR036900">
    <property type="entry name" value="A-D-PHexomutase_C_sf"/>
</dbReference>
<dbReference type="GO" id="GO:0005975">
    <property type="term" value="P:carbohydrate metabolic process"/>
    <property type="evidence" value="ECO:0007669"/>
    <property type="project" value="InterPro"/>
</dbReference>
<comment type="cofactor">
    <cofactor evidence="1">
        <name>Mg(2+)</name>
        <dbReference type="ChEBI" id="CHEBI:18420"/>
    </cofactor>
</comment>
<comment type="caution">
    <text evidence="12">The sequence shown here is derived from an EMBL/GenBank/DDBJ whole genome shotgun (WGS) entry which is preliminary data.</text>
</comment>
<dbReference type="CDD" id="cd05799">
    <property type="entry name" value="PGM2"/>
    <property type="match status" value="1"/>
</dbReference>
<dbReference type="OrthoDB" id="9806956at2"/>
<sequence>MHDELIARARAWLAEDPDPETREELGELIDGKAFDELATRFGGTLQFGTAGLRGELGAGPMRMNRSVVIRAAAGLAAYLRAKGQGEGLVVIGYDARHKSADFARDTAAVMTGAGLRAALLPRPLPTPVLAFAIRHLGAVAGVEVTASHNPPRDNGYKVYLGDGSQIVPPADGEIAAEIAAVGGLDDVPRPEGGWDVLGDEVLEAYLARTDAVLAPGSPRTARVVYTAMHGVGKDTLLAAFARAGFPEPVLVEEQAEPDPDFPTVAFPNPEEPGAMDLAFAKAREARPDIVIANDPDADRCAVAVPEGDAWRMLRGDEVGALLGAHLVRRGARGTFAESIVSSSLLGRIAEAAGLPYEETLTGFKWIARVDGLRYGYEEALGYCVDPEGVRDKDGITAALLVAELASEVKEQGRTLLDLLDDLAVEHGLHATDQLSVRVQDLSLIAEAMRRLREQPPTRLGGLTVTRTEDLTQGTETLPPTDGLRYTLEGARVIVRPSGTEPKLKCYLEVVVPVGSRDELGAARERAAELLGAVRTDLSAAAGI</sequence>
<evidence type="ECO:0000256" key="3">
    <source>
        <dbReference type="ARBA" id="ARBA00022553"/>
    </source>
</evidence>
<evidence type="ECO:0000256" key="6">
    <source>
        <dbReference type="ARBA" id="ARBA00023235"/>
    </source>
</evidence>
<keyword evidence="6 12" id="KW-0413">Isomerase</keyword>
<evidence type="ECO:0000256" key="1">
    <source>
        <dbReference type="ARBA" id="ARBA00001946"/>
    </source>
</evidence>
<dbReference type="Gene3D" id="3.40.120.10">
    <property type="entry name" value="Alpha-D-Glucose-1,6-Bisphosphate, subunit A, domain 3"/>
    <property type="match status" value="3"/>
</dbReference>
<keyword evidence="5 7" id="KW-0460">Magnesium</keyword>